<protein>
    <submittedName>
        <fullName evidence="1">Uncharacterized protein</fullName>
    </submittedName>
</protein>
<gene>
    <name evidence="1" type="ORF">FSW04_18190</name>
</gene>
<dbReference type="KEGG" id="bsol:FSW04_18190"/>
<reference evidence="1 2" key="1">
    <citation type="journal article" date="2018" name="J. Microbiol.">
        <title>Baekduia soli gen. nov., sp. nov., a novel bacterium isolated from the soil of Baekdu Mountain and proposal of a novel family name, Baekduiaceae fam. nov.</title>
        <authorList>
            <person name="An D.S."/>
            <person name="Siddiqi M.Z."/>
            <person name="Kim K.H."/>
            <person name="Yu H.S."/>
            <person name="Im W.T."/>
        </authorList>
    </citation>
    <scope>NUCLEOTIDE SEQUENCE [LARGE SCALE GENOMIC DNA]</scope>
    <source>
        <strain evidence="1 2">BR7-21</strain>
    </source>
</reference>
<dbReference type="EMBL" id="CP042430">
    <property type="protein sequence ID" value="QEC49317.1"/>
    <property type="molecule type" value="Genomic_DNA"/>
</dbReference>
<dbReference type="RefSeq" id="WP_146921679.1">
    <property type="nucleotide sequence ID" value="NZ_CP042430.1"/>
</dbReference>
<dbReference type="Proteomes" id="UP000321805">
    <property type="component" value="Chromosome"/>
</dbReference>
<dbReference type="AlphaFoldDB" id="A0A5B8U8N9"/>
<accession>A0A5B8U8N9</accession>
<name>A0A5B8U8N9_9ACTN</name>
<proteinExistence type="predicted"/>
<evidence type="ECO:0000313" key="1">
    <source>
        <dbReference type="EMBL" id="QEC49317.1"/>
    </source>
</evidence>
<sequence length="73" mass="7781">MRQVVGVSADLVVEGVAGEDGERFAGRVIAMVCDEVADQAPSATATWLLVADDRRPAPLWVAMTDVQGQRLGR</sequence>
<evidence type="ECO:0000313" key="2">
    <source>
        <dbReference type="Proteomes" id="UP000321805"/>
    </source>
</evidence>
<organism evidence="1 2">
    <name type="scientific">Baekduia soli</name>
    <dbReference type="NCBI Taxonomy" id="496014"/>
    <lineage>
        <taxon>Bacteria</taxon>
        <taxon>Bacillati</taxon>
        <taxon>Actinomycetota</taxon>
        <taxon>Thermoleophilia</taxon>
        <taxon>Solirubrobacterales</taxon>
        <taxon>Baekduiaceae</taxon>
        <taxon>Baekduia</taxon>
    </lineage>
</organism>
<keyword evidence="2" id="KW-1185">Reference proteome</keyword>